<name>A0A518FH46_9PLAN</name>
<sequence>MILTASNIGSLPAPSDSQWLRFTEHILNVHSWYKHLALMNGGEFVVILSPYAGEEYPTKYPALPYGNTVEGYRKAFGHLDYLYRFESDESFDGDTRHAPELDSEVLEACRFVVYPFVSQEIYWSVHKDAVAQIRQGVEHPRAKAILAAYDAESQMNECWQALSRADIDFVLAVTRSDNSCLESIPEHIQRFLELEENARQRFIALSHPERNRVRSCVAQVRGWIEQCQNSS</sequence>
<organism evidence="1 2">
    <name type="scientific">Gimesia panareensis</name>
    <dbReference type="NCBI Taxonomy" id="2527978"/>
    <lineage>
        <taxon>Bacteria</taxon>
        <taxon>Pseudomonadati</taxon>
        <taxon>Planctomycetota</taxon>
        <taxon>Planctomycetia</taxon>
        <taxon>Planctomycetales</taxon>
        <taxon>Planctomycetaceae</taxon>
        <taxon>Gimesia</taxon>
    </lineage>
</organism>
<reference evidence="1 2" key="1">
    <citation type="submission" date="2019-02" db="EMBL/GenBank/DDBJ databases">
        <title>Deep-cultivation of Planctomycetes and their phenomic and genomic characterization uncovers novel biology.</title>
        <authorList>
            <person name="Wiegand S."/>
            <person name="Jogler M."/>
            <person name="Boedeker C."/>
            <person name="Pinto D."/>
            <person name="Vollmers J."/>
            <person name="Rivas-Marin E."/>
            <person name="Kohn T."/>
            <person name="Peeters S.H."/>
            <person name="Heuer A."/>
            <person name="Rast P."/>
            <person name="Oberbeckmann S."/>
            <person name="Bunk B."/>
            <person name="Jeske O."/>
            <person name="Meyerdierks A."/>
            <person name="Storesund J.E."/>
            <person name="Kallscheuer N."/>
            <person name="Luecker S."/>
            <person name="Lage O.M."/>
            <person name="Pohl T."/>
            <person name="Merkel B.J."/>
            <person name="Hornburger P."/>
            <person name="Mueller R.-W."/>
            <person name="Bruemmer F."/>
            <person name="Labrenz M."/>
            <person name="Spormann A.M."/>
            <person name="Op den Camp H."/>
            <person name="Overmann J."/>
            <person name="Amann R."/>
            <person name="Jetten M.S.M."/>
            <person name="Mascher T."/>
            <person name="Medema M.H."/>
            <person name="Devos D.P."/>
            <person name="Kaster A.-K."/>
            <person name="Ovreas L."/>
            <person name="Rohde M."/>
            <person name="Galperin M.Y."/>
            <person name="Jogler C."/>
        </authorList>
    </citation>
    <scope>NUCLEOTIDE SEQUENCE [LARGE SCALE GENOMIC DNA]</scope>
    <source>
        <strain evidence="1 2">Pan153</strain>
    </source>
</reference>
<accession>A0A518FH46</accession>
<dbReference type="Proteomes" id="UP000320839">
    <property type="component" value="Chromosome"/>
</dbReference>
<dbReference type="AlphaFoldDB" id="A0A518FH46"/>
<dbReference type="EMBL" id="CP036317">
    <property type="protein sequence ID" value="QDV15630.1"/>
    <property type="molecule type" value="Genomic_DNA"/>
</dbReference>
<gene>
    <name evidence="1" type="ORF">Pan153_02460</name>
</gene>
<protein>
    <submittedName>
        <fullName evidence="1">Uncharacterized protein</fullName>
    </submittedName>
</protein>
<proteinExistence type="predicted"/>
<evidence type="ECO:0000313" key="2">
    <source>
        <dbReference type="Proteomes" id="UP000320839"/>
    </source>
</evidence>
<evidence type="ECO:0000313" key="1">
    <source>
        <dbReference type="EMBL" id="QDV15630.1"/>
    </source>
</evidence>